<feature type="transmembrane region" description="Helical" evidence="1">
    <location>
        <begin position="107"/>
        <end position="130"/>
    </location>
</feature>
<evidence type="ECO:0000256" key="1">
    <source>
        <dbReference type="SAM" id="Phobius"/>
    </source>
</evidence>
<gene>
    <name evidence="2" type="ORF">COCMIDRAFT_32863</name>
</gene>
<dbReference type="eggNOG" id="ENOG502SRN6">
    <property type="taxonomic scope" value="Eukaryota"/>
</dbReference>
<keyword evidence="1" id="KW-0812">Transmembrane</keyword>
<dbReference type="OrthoDB" id="1523883at2759"/>
<dbReference type="RefSeq" id="XP_007683654.1">
    <property type="nucleotide sequence ID" value="XM_007685464.1"/>
</dbReference>
<dbReference type="GeneID" id="19122194"/>
<name>W6ZQT4_COCMI</name>
<organism evidence="2 3">
    <name type="scientific">Bipolaris oryzae ATCC 44560</name>
    <dbReference type="NCBI Taxonomy" id="930090"/>
    <lineage>
        <taxon>Eukaryota</taxon>
        <taxon>Fungi</taxon>
        <taxon>Dikarya</taxon>
        <taxon>Ascomycota</taxon>
        <taxon>Pezizomycotina</taxon>
        <taxon>Dothideomycetes</taxon>
        <taxon>Pleosporomycetidae</taxon>
        <taxon>Pleosporales</taxon>
        <taxon>Pleosporineae</taxon>
        <taxon>Pleosporaceae</taxon>
        <taxon>Bipolaris</taxon>
    </lineage>
</organism>
<dbReference type="EMBL" id="KI963928">
    <property type="protein sequence ID" value="EUC49854.1"/>
    <property type="molecule type" value="Genomic_DNA"/>
</dbReference>
<dbReference type="HOGENOM" id="CLU_092535_0_0_1"/>
<accession>W6ZQT4</accession>
<keyword evidence="1" id="KW-1133">Transmembrane helix</keyword>
<evidence type="ECO:0000313" key="2">
    <source>
        <dbReference type="EMBL" id="EUC49854.1"/>
    </source>
</evidence>
<evidence type="ECO:0000313" key="3">
    <source>
        <dbReference type="Proteomes" id="UP000054032"/>
    </source>
</evidence>
<dbReference type="Proteomes" id="UP000054032">
    <property type="component" value="Unassembled WGS sequence"/>
</dbReference>
<feature type="transmembrane region" description="Helical" evidence="1">
    <location>
        <begin position="142"/>
        <end position="161"/>
    </location>
</feature>
<proteinExistence type="predicted"/>
<dbReference type="STRING" id="930090.W6ZQT4"/>
<keyword evidence="1" id="KW-0472">Membrane</keyword>
<protein>
    <submittedName>
        <fullName evidence="2">Uncharacterized protein</fullName>
    </submittedName>
</protein>
<dbReference type="KEGG" id="bor:COCMIDRAFT_32863"/>
<sequence length="203" mass="21993">MTTTLIGLPKTLIPPLFTALTLAPLITSTASLTHAYMEYLTTSAFLNPPPLSSRLSKAILASPSPFSSAPTTSDPETHLQKEDAVNQLKEANQLAIPAWFTTFFNTGIYSVVALNTLTLSFSLANIYLLHPSFTTRGSIARRWYVIGAAATAAHYAFVPLVGRSVRALVGLCSGEKGEGRAEEWLREWRGWHGVRMGSVDLVG</sequence>
<dbReference type="AlphaFoldDB" id="W6ZQT4"/>
<keyword evidence="3" id="KW-1185">Reference proteome</keyword>
<reference evidence="2 3" key="1">
    <citation type="journal article" date="2013" name="PLoS Genet.">
        <title>Comparative genome structure, secondary metabolite, and effector coding capacity across Cochliobolus pathogens.</title>
        <authorList>
            <person name="Condon B.J."/>
            <person name="Leng Y."/>
            <person name="Wu D."/>
            <person name="Bushley K.E."/>
            <person name="Ohm R.A."/>
            <person name="Otillar R."/>
            <person name="Martin J."/>
            <person name="Schackwitz W."/>
            <person name="Grimwood J."/>
            <person name="MohdZainudin N."/>
            <person name="Xue C."/>
            <person name="Wang R."/>
            <person name="Manning V.A."/>
            <person name="Dhillon B."/>
            <person name="Tu Z.J."/>
            <person name="Steffenson B.J."/>
            <person name="Salamov A."/>
            <person name="Sun H."/>
            <person name="Lowry S."/>
            <person name="LaButti K."/>
            <person name="Han J."/>
            <person name="Copeland A."/>
            <person name="Lindquist E."/>
            <person name="Barry K."/>
            <person name="Schmutz J."/>
            <person name="Baker S.E."/>
            <person name="Ciuffetti L.M."/>
            <person name="Grigoriev I.V."/>
            <person name="Zhong S."/>
            <person name="Turgeon B.G."/>
        </authorList>
    </citation>
    <scope>NUCLEOTIDE SEQUENCE [LARGE SCALE GENOMIC DNA]</scope>
    <source>
        <strain evidence="2 3">ATCC 44560</strain>
    </source>
</reference>